<dbReference type="Gene3D" id="3.40.630.20">
    <property type="entry name" value="Peptidase C15, pyroglutamyl peptidase I-like"/>
    <property type="match status" value="1"/>
</dbReference>
<evidence type="ECO:0000313" key="10">
    <source>
        <dbReference type="Proteomes" id="UP001342418"/>
    </source>
</evidence>
<evidence type="ECO:0000256" key="5">
    <source>
        <dbReference type="ARBA" id="ARBA00022801"/>
    </source>
</evidence>
<evidence type="ECO:0000256" key="6">
    <source>
        <dbReference type="ARBA" id="ARBA00022807"/>
    </source>
</evidence>
<organism evidence="9 10">
    <name type="scientific">Nitratireductor thuwali</name>
    <dbReference type="NCBI Taxonomy" id="2267699"/>
    <lineage>
        <taxon>Bacteria</taxon>
        <taxon>Pseudomonadati</taxon>
        <taxon>Pseudomonadota</taxon>
        <taxon>Alphaproteobacteria</taxon>
        <taxon>Hyphomicrobiales</taxon>
        <taxon>Phyllobacteriaceae</taxon>
        <taxon>Nitratireductor</taxon>
    </lineage>
</organism>
<keyword evidence="4" id="KW-0645">Protease</keyword>
<keyword evidence="5 9" id="KW-0378">Hydrolase</keyword>
<dbReference type="PANTHER" id="PTHR23402">
    <property type="entry name" value="PROTEASE FAMILY C15 PYROGLUTAMYL-PEPTIDASE I-RELATED"/>
    <property type="match status" value="1"/>
</dbReference>
<dbReference type="PANTHER" id="PTHR23402:SF1">
    <property type="entry name" value="PYROGLUTAMYL-PEPTIDASE I"/>
    <property type="match status" value="1"/>
</dbReference>
<name>A0ABY5MNX7_9HYPH</name>
<dbReference type="RefSeq" id="WP_338531295.1">
    <property type="nucleotide sequence ID" value="NZ_CP030941.1"/>
</dbReference>
<accession>A0ABY5MNX7</accession>
<dbReference type="Pfam" id="PF01470">
    <property type="entry name" value="Peptidase_C15"/>
    <property type="match status" value="1"/>
</dbReference>
<dbReference type="Proteomes" id="UP001342418">
    <property type="component" value="Chromosome"/>
</dbReference>
<keyword evidence="6" id="KW-0788">Thiol protease</keyword>
<keyword evidence="3" id="KW-0963">Cytoplasm</keyword>
<evidence type="ECO:0000313" key="9">
    <source>
        <dbReference type="EMBL" id="UUP19113.1"/>
    </source>
</evidence>
<dbReference type="CDD" id="cd00501">
    <property type="entry name" value="Peptidase_C15"/>
    <property type="match status" value="1"/>
</dbReference>
<dbReference type="PRINTS" id="PR00706">
    <property type="entry name" value="PYROGLUPTASE"/>
</dbReference>
<comment type="similarity">
    <text evidence="1">Belongs to the peptidase C15 family.</text>
</comment>
<dbReference type="InterPro" id="IPR016125">
    <property type="entry name" value="Peptidase_C15-like"/>
</dbReference>
<evidence type="ECO:0000256" key="2">
    <source>
        <dbReference type="ARBA" id="ARBA00019191"/>
    </source>
</evidence>
<evidence type="ECO:0000256" key="3">
    <source>
        <dbReference type="ARBA" id="ARBA00022490"/>
    </source>
</evidence>
<evidence type="ECO:0000256" key="4">
    <source>
        <dbReference type="ARBA" id="ARBA00022670"/>
    </source>
</evidence>
<dbReference type="InterPro" id="IPR036440">
    <property type="entry name" value="Peptidase_C15-like_sf"/>
</dbReference>
<evidence type="ECO:0000256" key="1">
    <source>
        <dbReference type="ARBA" id="ARBA00006641"/>
    </source>
</evidence>
<sequence>MAAGAQPCEPVRPRVLVTGFGPFPGAPVNPTEWLVEALGGQPWSDAELRAAVLAVEYATVAQNAEKLGESHSPDIAIHFGLSAMAQGFTLERIARNEIRRGRADSAGELAASDRICDGEAVLPSTLPLAHIEAALKAHGLPVSWSDDAGGYLCNYLFYLSRSPQWPRFAPAMSGFIHVPPLRSEGEGPANGLCRRDMLQGAGLIVAACIEVWLRERRPQA</sequence>
<reference evidence="9 10" key="1">
    <citation type="submission" date="2018-07" db="EMBL/GenBank/DDBJ databases">
        <title>Genome sequence of Nitratireductor thuwali#1536.</title>
        <authorList>
            <person name="Michoud G."/>
            <person name="Merlino G."/>
            <person name="Sefrji F.O."/>
            <person name="Daffonchio D."/>
        </authorList>
    </citation>
    <scope>NUCLEOTIDE SEQUENCE [LARGE SCALE GENOMIC DNA]</scope>
    <source>
        <strain evidence="10">Nit1536</strain>
    </source>
</reference>
<keyword evidence="10" id="KW-1185">Reference proteome</keyword>
<dbReference type="SUPFAM" id="SSF53182">
    <property type="entry name" value="Pyrrolidone carboxyl peptidase (pyroglutamate aminopeptidase)"/>
    <property type="match status" value="1"/>
</dbReference>
<dbReference type="GO" id="GO:0016920">
    <property type="term" value="F:pyroglutamyl-peptidase activity"/>
    <property type="evidence" value="ECO:0007669"/>
    <property type="project" value="UniProtKB-EC"/>
</dbReference>
<gene>
    <name evidence="9" type="primary">pcp</name>
    <name evidence="9" type="ORF">NTH_03603</name>
</gene>
<evidence type="ECO:0000256" key="8">
    <source>
        <dbReference type="ARBA" id="ARBA00031559"/>
    </source>
</evidence>
<dbReference type="EMBL" id="CP030941">
    <property type="protein sequence ID" value="UUP19113.1"/>
    <property type="molecule type" value="Genomic_DNA"/>
</dbReference>
<evidence type="ECO:0000256" key="7">
    <source>
        <dbReference type="ARBA" id="ARBA00030836"/>
    </source>
</evidence>
<protein>
    <recommendedName>
        <fullName evidence="2">Pyrrolidone-carboxylate peptidase</fullName>
    </recommendedName>
    <alternativeName>
        <fullName evidence="7">5-oxoprolyl-peptidase</fullName>
    </alternativeName>
    <alternativeName>
        <fullName evidence="8">Pyroglutamyl-peptidase I</fullName>
    </alternativeName>
</protein>
<dbReference type="PIRSF" id="PIRSF015592">
    <property type="entry name" value="Prld-crbxl_pptds"/>
    <property type="match status" value="1"/>
</dbReference>
<proteinExistence type="inferred from homology"/>
<dbReference type="InterPro" id="IPR000816">
    <property type="entry name" value="Peptidase_C15"/>
</dbReference>